<dbReference type="Pfam" id="PF01138">
    <property type="entry name" value="RNase_PH"/>
    <property type="match status" value="2"/>
</dbReference>
<feature type="compositionally biased region" description="Basic and acidic residues" evidence="7">
    <location>
        <begin position="695"/>
        <end position="719"/>
    </location>
</feature>
<comment type="catalytic activity">
    <reaction evidence="6">
        <text>RNA(n+1) + phosphate = RNA(n) + a ribonucleoside 5'-diphosphate</text>
        <dbReference type="Rhea" id="RHEA:22096"/>
        <dbReference type="Rhea" id="RHEA-COMP:14527"/>
        <dbReference type="Rhea" id="RHEA-COMP:17342"/>
        <dbReference type="ChEBI" id="CHEBI:43474"/>
        <dbReference type="ChEBI" id="CHEBI:57930"/>
        <dbReference type="ChEBI" id="CHEBI:140395"/>
        <dbReference type="EC" id="2.7.7.8"/>
    </reaction>
</comment>
<dbReference type="InterPro" id="IPR020568">
    <property type="entry name" value="Ribosomal_Su5_D2-typ_SF"/>
</dbReference>
<dbReference type="FunFam" id="3.30.1370.10:FF:000001">
    <property type="entry name" value="Polyribonucleotide nucleotidyltransferase"/>
    <property type="match status" value="1"/>
</dbReference>
<dbReference type="GO" id="GO:0006402">
    <property type="term" value="P:mRNA catabolic process"/>
    <property type="evidence" value="ECO:0007669"/>
    <property type="project" value="UniProtKB-UniRule"/>
</dbReference>
<dbReference type="SUPFAM" id="SSF50249">
    <property type="entry name" value="Nucleic acid-binding proteins"/>
    <property type="match status" value="1"/>
</dbReference>
<dbReference type="SUPFAM" id="SSF55666">
    <property type="entry name" value="Ribonuclease PH domain 2-like"/>
    <property type="match status" value="2"/>
</dbReference>
<dbReference type="InterPro" id="IPR012340">
    <property type="entry name" value="NA-bd_OB-fold"/>
</dbReference>
<dbReference type="SUPFAM" id="SSF54211">
    <property type="entry name" value="Ribosomal protein S5 domain 2-like"/>
    <property type="match status" value="2"/>
</dbReference>
<dbReference type="EC" id="2.7.7.8" evidence="6"/>
<dbReference type="Gene3D" id="2.40.50.140">
    <property type="entry name" value="Nucleic acid-binding proteins"/>
    <property type="match status" value="1"/>
</dbReference>
<dbReference type="InterPro" id="IPR004088">
    <property type="entry name" value="KH_dom_type_1"/>
</dbReference>
<dbReference type="PIRSF" id="PIRSF005499">
    <property type="entry name" value="PNPase"/>
    <property type="match status" value="1"/>
</dbReference>
<accession>A0A1F5MJY4</accession>
<dbReference type="NCBIfam" id="TIGR03591">
    <property type="entry name" value="polynuc_phos"/>
    <property type="match status" value="1"/>
</dbReference>
<evidence type="ECO:0000256" key="6">
    <source>
        <dbReference type="HAMAP-Rule" id="MF_01595"/>
    </source>
</evidence>
<name>A0A1F5MJY4_9BACT</name>
<keyword evidence="2 6" id="KW-0963">Cytoplasm</keyword>
<evidence type="ECO:0000256" key="3">
    <source>
        <dbReference type="ARBA" id="ARBA00022679"/>
    </source>
</evidence>
<feature type="region of interest" description="Disordered" evidence="7">
    <location>
        <begin position="691"/>
        <end position="733"/>
    </location>
</feature>
<dbReference type="Pfam" id="PF00575">
    <property type="entry name" value="S1"/>
    <property type="match status" value="1"/>
</dbReference>
<dbReference type="SMART" id="SM00316">
    <property type="entry name" value="S1"/>
    <property type="match status" value="1"/>
</dbReference>
<dbReference type="InterPro" id="IPR027408">
    <property type="entry name" value="PNPase/RNase_PH_dom_sf"/>
</dbReference>
<dbReference type="Pfam" id="PF00013">
    <property type="entry name" value="KH_1"/>
    <property type="match status" value="1"/>
</dbReference>
<comment type="function">
    <text evidence="6">Involved in mRNA degradation. Catalyzes the phosphorolysis of single-stranded polyribonucleotides processively in the 3'- to 5'-direction.</text>
</comment>
<evidence type="ECO:0000313" key="9">
    <source>
        <dbReference type="EMBL" id="OGE65658.1"/>
    </source>
</evidence>
<evidence type="ECO:0000256" key="7">
    <source>
        <dbReference type="SAM" id="MobiDB-lite"/>
    </source>
</evidence>
<keyword evidence="5 6" id="KW-0694">RNA-binding</keyword>
<feature type="binding site" evidence="6">
    <location>
        <position position="487"/>
    </location>
    <ligand>
        <name>Mg(2+)</name>
        <dbReference type="ChEBI" id="CHEBI:18420"/>
    </ligand>
</feature>
<keyword evidence="6" id="KW-0479">Metal-binding</keyword>
<dbReference type="GO" id="GO:0004654">
    <property type="term" value="F:polyribonucleotide nucleotidyltransferase activity"/>
    <property type="evidence" value="ECO:0007669"/>
    <property type="project" value="UniProtKB-UniRule"/>
</dbReference>
<evidence type="ECO:0000256" key="2">
    <source>
        <dbReference type="ARBA" id="ARBA00022490"/>
    </source>
</evidence>
<dbReference type="InterPro" id="IPR001247">
    <property type="entry name" value="ExoRNase_PH_dom1"/>
</dbReference>
<dbReference type="PANTHER" id="PTHR11252">
    <property type="entry name" value="POLYRIBONUCLEOTIDE NUCLEOTIDYLTRANSFERASE"/>
    <property type="match status" value="1"/>
</dbReference>
<dbReference type="SUPFAM" id="SSF54791">
    <property type="entry name" value="Eukaryotic type KH-domain (KH-domain type I)"/>
    <property type="match status" value="1"/>
</dbReference>
<dbReference type="AlphaFoldDB" id="A0A1F5MJY4"/>
<dbReference type="InterPro" id="IPR015848">
    <property type="entry name" value="PNPase_PH_RNA-bd_bac/org-type"/>
</dbReference>
<comment type="caution">
    <text evidence="9">The sequence shown here is derived from an EMBL/GenBank/DDBJ whole genome shotgun (WGS) entry which is preliminary data.</text>
</comment>
<dbReference type="InterPro" id="IPR036612">
    <property type="entry name" value="KH_dom_type_1_sf"/>
</dbReference>
<dbReference type="Pfam" id="PF03726">
    <property type="entry name" value="PNPase"/>
    <property type="match status" value="1"/>
</dbReference>
<gene>
    <name evidence="6" type="primary">pnp</name>
    <name evidence="9" type="ORF">A3B49_01675</name>
</gene>
<feature type="domain" description="S1 motif" evidence="8">
    <location>
        <begin position="622"/>
        <end position="690"/>
    </location>
</feature>
<feature type="binding site" evidence="6">
    <location>
        <position position="493"/>
    </location>
    <ligand>
        <name>Mg(2+)</name>
        <dbReference type="ChEBI" id="CHEBI:18420"/>
    </ligand>
</feature>
<dbReference type="Gene3D" id="3.30.230.70">
    <property type="entry name" value="GHMP Kinase, N-terminal domain"/>
    <property type="match status" value="2"/>
</dbReference>
<dbReference type="SMART" id="SM00322">
    <property type="entry name" value="KH"/>
    <property type="match status" value="1"/>
</dbReference>
<keyword evidence="3 6" id="KW-0808">Transferase</keyword>
<dbReference type="GO" id="GO:0005829">
    <property type="term" value="C:cytosol"/>
    <property type="evidence" value="ECO:0007669"/>
    <property type="project" value="TreeGrafter"/>
</dbReference>
<dbReference type="NCBIfam" id="NF008805">
    <property type="entry name" value="PRK11824.1"/>
    <property type="match status" value="1"/>
</dbReference>
<dbReference type="HAMAP" id="MF_01595">
    <property type="entry name" value="PNPase"/>
    <property type="match status" value="1"/>
</dbReference>
<dbReference type="InterPro" id="IPR015847">
    <property type="entry name" value="ExoRNase_PH_dom2"/>
</dbReference>
<dbReference type="InterPro" id="IPR003029">
    <property type="entry name" value="S1_domain"/>
</dbReference>
<dbReference type="GO" id="GO:0000287">
    <property type="term" value="F:magnesium ion binding"/>
    <property type="evidence" value="ECO:0007669"/>
    <property type="project" value="UniProtKB-UniRule"/>
</dbReference>
<dbReference type="Pfam" id="PF03725">
    <property type="entry name" value="RNase_PH_C"/>
    <property type="match status" value="1"/>
</dbReference>
<keyword evidence="6" id="KW-0460">Magnesium</keyword>
<dbReference type="PROSITE" id="PS50084">
    <property type="entry name" value="KH_TYPE_1"/>
    <property type="match status" value="1"/>
</dbReference>
<dbReference type="InterPro" id="IPR012162">
    <property type="entry name" value="PNPase"/>
</dbReference>
<dbReference type="PROSITE" id="PS50126">
    <property type="entry name" value="S1"/>
    <property type="match status" value="1"/>
</dbReference>
<dbReference type="PANTHER" id="PTHR11252:SF0">
    <property type="entry name" value="POLYRIBONUCLEOTIDE NUCLEOTIDYLTRANSFERASE 1, MITOCHONDRIAL"/>
    <property type="match status" value="1"/>
</dbReference>
<protein>
    <recommendedName>
        <fullName evidence="6">Polyribonucleotide nucleotidyltransferase</fullName>
        <ecNumber evidence="6">2.7.7.8</ecNumber>
    </recommendedName>
    <alternativeName>
        <fullName evidence="6">Polynucleotide phosphorylase</fullName>
        <shortName evidence="6">PNPase</shortName>
    </alternativeName>
</protein>
<keyword evidence="4 6" id="KW-0548">Nucleotidyltransferase</keyword>
<comment type="similarity">
    <text evidence="1 6">Belongs to the polyribonucleotide nucleotidyltransferase family.</text>
</comment>
<reference evidence="9 10" key="1">
    <citation type="journal article" date="2016" name="Nat. Commun.">
        <title>Thousands of microbial genomes shed light on interconnected biogeochemical processes in an aquifer system.</title>
        <authorList>
            <person name="Anantharaman K."/>
            <person name="Brown C.T."/>
            <person name="Hug L.A."/>
            <person name="Sharon I."/>
            <person name="Castelle C.J."/>
            <person name="Probst A.J."/>
            <person name="Thomas B.C."/>
            <person name="Singh A."/>
            <person name="Wilkins M.J."/>
            <person name="Karaoz U."/>
            <person name="Brodie E.L."/>
            <person name="Williams K.H."/>
            <person name="Hubbard S.S."/>
            <person name="Banfield J.F."/>
        </authorList>
    </citation>
    <scope>NUCLEOTIDE SEQUENCE [LARGE SCALE GENOMIC DNA]</scope>
</reference>
<evidence type="ECO:0000313" key="10">
    <source>
        <dbReference type="Proteomes" id="UP000178017"/>
    </source>
</evidence>
<organism evidence="9 10">
    <name type="scientific">Candidatus Daviesbacteria bacterium RIFCSPLOWO2_01_FULL_40_24</name>
    <dbReference type="NCBI Taxonomy" id="1797787"/>
    <lineage>
        <taxon>Bacteria</taxon>
        <taxon>Candidatus Daviesiibacteriota</taxon>
    </lineage>
</organism>
<evidence type="ECO:0000256" key="4">
    <source>
        <dbReference type="ARBA" id="ARBA00022695"/>
    </source>
</evidence>
<dbReference type="GO" id="GO:0000175">
    <property type="term" value="F:3'-5'-RNA exonuclease activity"/>
    <property type="evidence" value="ECO:0007669"/>
    <property type="project" value="TreeGrafter"/>
</dbReference>
<dbReference type="Gene3D" id="3.30.1370.10">
    <property type="entry name" value="K Homology domain, type 1"/>
    <property type="match status" value="1"/>
</dbReference>
<evidence type="ECO:0000256" key="5">
    <source>
        <dbReference type="ARBA" id="ARBA00022884"/>
    </source>
</evidence>
<evidence type="ECO:0000256" key="1">
    <source>
        <dbReference type="ARBA" id="ARBA00007404"/>
    </source>
</evidence>
<sequence>MNKVVTRELDLDGRKLKLETGVLAKQADAAVVATWGDTIILATVATKVLSESIGYFPLSVEFVEKYYAGGRITGQRFIKRESRPTDVAVLTGRAIDRSIRPLFPKEFENEVQVILSVLSYDGVADLLTLGLIATSAALSISSVPWNGPLAITRVGRTGETVVLNPSLADLEALDLDVVVASSKEKIAMIEVEAKEVEDGLVFEAIKTAHEHSQQVINLIEDFSQEVAPEKLQLAVVAEVLEESVLKEIKAKAKERIELALFDTKHPWHEATGDLIKSELSKEYSEVLNSQMVSAIFDKVAKEIMNEAVLVKGKRVDGRAMGEVRPLSMMVGLLPRAHGSALFQRGSTQVLSISTLGPLSLSQTLEGMQGESLKRFMHHYNMSINPFSTGEPKRLGSPNRRDIGHGALVEKGLVNVLPSEEEFPYAIRVVSEILGANASTSMASLCAATLAMLNSGVPLKSPVAGIALGLLSNESKFQVITDMQATEDFYGEMDFKVTGSVKGVTAIQMDTKLQGLTFEIIEEALKQGKAARESILEQMNKVLPKAGQISQYAPKIEVTHIKPEEIGMLIGPGGKNINAIIARTGTQIDIEDDGRVMVSSVDDNAIKAALAEIEGMFKTVTTGEEYSGKVTKITTFGAFVEIVPGKEGLVHISQMAPHRVEKVEDILSEGQEVKVRVTGVTPDGKVGLSMLFGNDIKPETEGRPRREFGGERRPFNRERSSGSAPRGSFDRRRR</sequence>
<proteinExistence type="inferred from homology"/>
<comment type="cofactor">
    <cofactor evidence="6">
        <name>Mg(2+)</name>
        <dbReference type="ChEBI" id="CHEBI:18420"/>
    </cofactor>
</comment>
<dbReference type="Proteomes" id="UP000178017">
    <property type="component" value="Unassembled WGS sequence"/>
</dbReference>
<dbReference type="CDD" id="cd04472">
    <property type="entry name" value="S1_PNPase"/>
    <property type="match status" value="1"/>
</dbReference>
<dbReference type="InterPro" id="IPR036345">
    <property type="entry name" value="ExoRNase_PH_dom2_sf"/>
</dbReference>
<dbReference type="InterPro" id="IPR004087">
    <property type="entry name" value="KH_dom"/>
</dbReference>
<dbReference type="FunFam" id="3.30.230.70:FF:000001">
    <property type="entry name" value="Polyribonucleotide nucleotidyltransferase"/>
    <property type="match status" value="1"/>
</dbReference>
<comment type="subcellular location">
    <subcellularLocation>
        <location evidence="6">Cytoplasm</location>
    </subcellularLocation>
</comment>
<dbReference type="CDD" id="cd11364">
    <property type="entry name" value="RNase_PH_PNPase_2"/>
    <property type="match status" value="1"/>
</dbReference>
<dbReference type="EMBL" id="MFDO01000013">
    <property type="protein sequence ID" value="OGE65658.1"/>
    <property type="molecule type" value="Genomic_DNA"/>
</dbReference>
<dbReference type="GO" id="GO:0003723">
    <property type="term" value="F:RNA binding"/>
    <property type="evidence" value="ECO:0007669"/>
    <property type="project" value="UniProtKB-UniRule"/>
</dbReference>
<dbReference type="CDD" id="cd02393">
    <property type="entry name" value="KH-I_PNPase"/>
    <property type="match status" value="1"/>
</dbReference>
<dbReference type="GO" id="GO:0006396">
    <property type="term" value="P:RNA processing"/>
    <property type="evidence" value="ECO:0007669"/>
    <property type="project" value="InterPro"/>
</dbReference>
<evidence type="ECO:0000259" key="8">
    <source>
        <dbReference type="PROSITE" id="PS50126"/>
    </source>
</evidence>